<evidence type="ECO:0000313" key="3">
    <source>
        <dbReference type="EMBL" id="EAL6850886.1"/>
    </source>
</evidence>
<accession>A0A381CH09</accession>
<keyword evidence="1 2" id="KW-0732">Signal</keyword>
<dbReference type="NCBIfam" id="NF000663">
    <property type="entry name" value="PRK00031.2-1"/>
    <property type="match status" value="1"/>
</dbReference>
<dbReference type="NCBIfam" id="NF000666">
    <property type="entry name" value="PRK00031.2-4"/>
    <property type="match status" value="1"/>
</dbReference>
<comment type="caution">
    <text evidence="3">The sequence shown here is derived from an EMBL/GenBank/DDBJ whole genome shotgun (WGS) entry which is preliminary data.</text>
</comment>
<evidence type="ECO:0000313" key="4">
    <source>
        <dbReference type="Proteomes" id="UP000352088"/>
    </source>
</evidence>
<dbReference type="PANTHER" id="PTHR35869">
    <property type="entry name" value="OUTER-MEMBRANE LIPOPROTEIN CARRIER PROTEIN"/>
    <property type="match status" value="1"/>
</dbReference>
<dbReference type="InterPro" id="IPR004564">
    <property type="entry name" value="OM_lipoprot_carrier_LolA-like"/>
</dbReference>
<evidence type="ECO:0000256" key="2">
    <source>
        <dbReference type="SAM" id="SignalP"/>
    </source>
</evidence>
<dbReference type="EMBL" id="AACQHW010000005">
    <property type="protein sequence ID" value="EAL6850886.1"/>
    <property type="molecule type" value="Genomic_DNA"/>
</dbReference>
<dbReference type="Pfam" id="PF03548">
    <property type="entry name" value="LolA"/>
    <property type="match status" value="1"/>
</dbReference>
<dbReference type="InterPro" id="IPR029046">
    <property type="entry name" value="LolA/LolB/LppX"/>
</dbReference>
<organism evidence="3 4">
    <name type="scientific">Campylobacter coli</name>
    <dbReference type="NCBI Taxonomy" id="195"/>
    <lineage>
        <taxon>Bacteria</taxon>
        <taxon>Pseudomonadati</taxon>
        <taxon>Campylobacterota</taxon>
        <taxon>Epsilonproteobacteria</taxon>
        <taxon>Campylobacterales</taxon>
        <taxon>Campylobacteraceae</taxon>
        <taxon>Campylobacter</taxon>
    </lineage>
</organism>
<dbReference type="Gene3D" id="2.50.20.10">
    <property type="entry name" value="Lipoprotein localisation LolA/LolB/LppX"/>
    <property type="match status" value="1"/>
</dbReference>
<dbReference type="NCBIfam" id="NF000665">
    <property type="entry name" value="PRK00031.2-3"/>
    <property type="match status" value="1"/>
</dbReference>
<dbReference type="AlphaFoldDB" id="A0A381CH09"/>
<dbReference type="OrthoDB" id="5339202at2"/>
<dbReference type="RefSeq" id="WP_002799757.1">
    <property type="nucleotide sequence ID" value="NZ_AP028350.1"/>
</dbReference>
<feature type="signal peptide" evidence="2">
    <location>
        <begin position="1"/>
        <end position="17"/>
    </location>
</feature>
<reference evidence="3 4" key="1">
    <citation type="submission" date="2018-07" db="EMBL/GenBank/DDBJ databases">
        <authorList>
            <consortium name="NARMS: The National Antimicrobial Resistance Monitoring System"/>
        </authorList>
    </citation>
    <scope>NUCLEOTIDE SEQUENCE [LARGE SCALE GENOMIC DNA]</scope>
    <source>
        <strain evidence="3 4">CVM N17C548</strain>
    </source>
</reference>
<keyword evidence="3" id="KW-0449">Lipoprotein</keyword>
<name>A0A381CH09_CAMCO</name>
<dbReference type="STRING" id="195.ATE51_01842"/>
<gene>
    <name evidence="3" type="ORF">DSX26_05315</name>
</gene>
<feature type="chain" id="PRO_5041071944" evidence="2">
    <location>
        <begin position="18"/>
        <end position="169"/>
    </location>
</feature>
<proteinExistence type="predicted"/>
<evidence type="ECO:0000256" key="1">
    <source>
        <dbReference type="ARBA" id="ARBA00022729"/>
    </source>
</evidence>
<protein>
    <submittedName>
        <fullName evidence="3">Outer membrane lipoprotein chaperone LolA</fullName>
    </submittedName>
</protein>
<dbReference type="Proteomes" id="UP000352088">
    <property type="component" value="Unassembled WGS sequence"/>
</dbReference>
<dbReference type="CDD" id="cd16325">
    <property type="entry name" value="LolA"/>
    <property type="match status" value="1"/>
</dbReference>
<sequence>MKKIFCLFFFFLSHILAIDLNFNTYSSNFTQSVKSKDSTLSYSGHFILSQEQAYWSYDTPSKKEIYINKNQIILVEHDLEQVVFSHLDNIPNLNEIFKKAKHLNDNQLIAKYENINYTITLKDNEIQSIAYKDEFENDILITLNHQIKNPTINPEVFKPKFPNYYDMVR</sequence>
<dbReference type="SUPFAM" id="SSF89392">
    <property type="entry name" value="Prokaryotic lipoproteins and lipoprotein localization factors"/>
    <property type="match status" value="1"/>
</dbReference>
<dbReference type="PANTHER" id="PTHR35869:SF1">
    <property type="entry name" value="OUTER-MEMBRANE LIPOPROTEIN CARRIER PROTEIN"/>
    <property type="match status" value="1"/>
</dbReference>